<protein>
    <submittedName>
        <fullName evidence="1">Uncharacterized protein</fullName>
    </submittedName>
</protein>
<name>A0ABR6S8I5_ANAVA</name>
<sequence length="218" mass="25381">MSEELAKKAYRAYGQTTDFKNYQGLSMPDWENLPETIQKAWTSAAVAVTSPEEKPQDLKEKWYCFDMYPEDIDPRFVYWLLKNGIEIRLNGLGKRGVIANLRSHLPERCCTQFFADEMEPAHIFPGLGEILDVTSALDKHDETLGKPERRYRNPLTEDFGRINHKNIADHLLDEIEKISVRQHRLKGFLMMYRMSFNPGEIFPISYNVDTEEGNEDDE</sequence>
<dbReference type="RefSeq" id="WP_013036451.1">
    <property type="nucleotide sequence ID" value="NZ_JACKZP010000040.1"/>
</dbReference>
<dbReference type="EMBL" id="JACKZP010000040">
    <property type="protein sequence ID" value="MBC1302699.1"/>
    <property type="molecule type" value="Genomic_DNA"/>
</dbReference>
<organism evidence="1 2">
    <name type="scientific">Trichormus variabilis N2B</name>
    <dbReference type="NCBI Taxonomy" id="2681315"/>
    <lineage>
        <taxon>Bacteria</taxon>
        <taxon>Bacillati</taxon>
        <taxon>Cyanobacteriota</taxon>
        <taxon>Cyanophyceae</taxon>
        <taxon>Nostocales</taxon>
        <taxon>Nostocaceae</taxon>
        <taxon>Trichormus</taxon>
    </lineage>
</organism>
<keyword evidence="2" id="KW-1185">Reference proteome</keyword>
<dbReference type="GeneID" id="58725280"/>
<comment type="caution">
    <text evidence="1">The sequence shown here is derived from an EMBL/GenBank/DDBJ whole genome shotgun (WGS) entry which is preliminary data.</text>
</comment>
<gene>
    <name evidence="1" type="ORF">GNE12_12325</name>
</gene>
<accession>A0ABR6S8I5</accession>
<evidence type="ECO:0000313" key="2">
    <source>
        <dbReference type="Proteomes" id="UP000570851"/>
    </source>
</evidence>
<reference evidence="1 2" key="1">
    <citation type="submission" date="2019-11" db="EMBL/GenBank/DDBJ databases">
        <title>Comparison of genomes from free-living endosymbiotic cyanobacteria isolated from Azolla.</title>
        <authorList>
            <person name="Thiel T."/>
            <person name="Pratte B."/>
        </authorList>
    </citation>
    <scope>NUCLEOTIDE SEQUENCE [LARGE SCALE GENOMIC DNA]</scope>
    <source>
        <strain evidence="1 2">N2B</strain>
    </source>
</reference>
<proteinExistence type="predicted"/>
<evidence type="ECO:0000313" key="1">
    <source>
        <dbReference type="EMBL" id="MBC1302699.1"/>
    </source>
</evidence>
<dbReference type="Proteomes" id="UP000570851">
    <property type="component" value="Unassembled WGS sequence"/>
</dbReference>